<evidence type="ECO:0000256" key="6">
    <source>
        <dbReference type="ARBA" id="ARBA00023157"/>
    </source>
</evidence>
<dbReference type="Proteomes" id="UP000188268">
    <property type="component" value="Unassembled WGS sequence"/>
</dbReference>
<dbReference type="GO" id="GO:0005576">
    <property type="term" value="C:extracellular region"/>
    <property type="evidence" value="ECO:0007669"/>
    <property type="project" value="UniProtKB-SubCell"/>
</dbReference>
<keyword evidence="6" id="KW-1015">Disulfide bond</keyword>
<reference evidence="9 10" key="1">
    <citation type="submission" date="2013-09" db="EMBL/GenBank/DDBJ databases">
        <title>Corchorus capsularis genome sequencing.</title>
        <authorList>
            <person name="Alam M."/>
            <person name="Haque M.S."/>
            <person name="Islam M.S."/>
            <person name="Emdad E.M."/>
            <person name="Islam M.M."/>
            <person name="Ahmed B."/>
            <person name="Halim A."/>
            <person name="Hossen Q.M.M."/>
            <person name="Hossain M.Z."/>
            <person name="Ahmed R."/>
            <person name="Khan M.M."/>
            <person name="Islam R."/>
            <person name="Rashid M.M."/>
            <person name="Khan S.A."/>
            <person name="Rahman M.S."/>
            <person name="Alam M."/>
        </authorList>
    </citation>
    <scope>NUCLEOTIDE SEQUENCE [LARGE SCALE GENOMIC DNA]</scope>
    <source>
        <strain evidence="10">cv. CVL-1</strain>
        <tissue evidence="9">Whole seedling</tissue>
    </source>
</reference>
<dbReference type="Pfam" id="PF05498">
    <property type="entry name" value="RALF"/>
    <property type="match status" value="1"/>
</dbReference>
<dbReference type="Gramene" id="OMO86485">
    <property type="protein sequence ID" value="OMO86485"/>
    <property type="gene ID" value="CCACVL1_09592"/>
</dbReference>
<keyword evidence="5 8" id="KW-0732">Signal</keyword>
<comment type="caution">
    <text evidence="9">The sequence shown here is derived from an EMBL/GenBank/DDBJ whole genome shotgun (WGS) entry which is preliminary data.</text>
</comment>
<evidence type="ECO:0000313" key="9">
    <source>
        <dbReference type="EMBL" id="OMO86485.1"/>
    </source>
</evidence>
<keyword evidence="3" id="KW-0964">Secreted</keyword>
<dbReference type="EMBL" id="AWWV01009453">
    <property type="protein sequence ID" value="OMO86485.1"/>
    <property type="molecule type" value="Genomic_DNA"/>
</dbReference>
<dbReference type="GO" id="GO:0005179">
    <property type="term" value="F:hormone activity"/>
    <property type="evidence" value="ECO:0007669"/>
    <property type="project" value="UniProtKB-KW"/>
</dbReference>
<evidence type="ECO:0000256" key="1">
    <source>
        <dbReference type="ARBA" id="ARBA00004613"/>
    </source>
</evidence>
<comment type="subcellular location">
    <subcellularLocation>
        <location evidence="1">Secreted</location>
    </subcellularLocation>
</comment>
<keyword evidence="10" id="KW-1185">Reference proteome</keyword>
<evidence type="ECO:0000313" key="10">
    <source>
        <dbReference type="Proteomes" id="UP000188268"/>
    </source>
</evidence>
<evidence type="ECO:0000256" key="4">
    <source>
        <dbReference type="ARBA" id="ARBA00022702"/>
    </source>
</evidence>
<dbReference type="GO" id="GO:0040008">
    <property type="term" value="P:regulation of growth"/>
    <property type="evidence" value="ECO:0007669"/>
    <property type="project" value="UniProtKB-ARBA"/>
</dbReference>
<feature type="chain" id="PRO_5012887435" evidence="8">
    <location>
        <begin position="23"/>
        <end position="75"/>
    </location>
</feature>
<dbReference type="InterPro" id="IPR008801">
    <property type="entry name" value="RALF"/>
</dbReference>
<dbReference type="PANTHER" id="PTHR34270:SF3">
    <property type="entry name" value="PROTEIN RALF-LIKE 16-RELATED"/>
    <property type="match status" value="1"/>
</dbReference>
<evidence type="ECO:0000256" key="7">
    <source>
        <dbReference type="ARBA" id="ARBA00037228"/>
    </source>
</evidence>
<keyword evidence="4" id="KW-0372">Hormone</keyword>
<accession>A0A1R3IV79</accession>
<evidence type="ECO:0000256" key="3">
    <source>
        <dbReference type="ARBA" id="ARBA00022525"/>
    </source>
</evidence>
<sequence>MATTSIIIVKAFFFVLLTLSMAMSAGGFKAKSLGYYTFAKPNPPCQAADPKNCPQKPANPYTRPCNDPNLCRNHN</sequence>
<dbReference type="AlphaFoldDB" id="A0A1R3IV79"/>
<proteinExistence type="inferred from homology"/>
<comment type="function">
    <text evidence="7">Cell signaling peptide that may regulate plant stress, growth, and development. Mediates a rapid alkalinization of extracellular space by mediating a transient increase in the cytoplasmic Ca(2+) concentration leading to a calcium-dependent signaling events through a cell surface receptor and a concomitant activation of some intracellular mitogen-activated protein kinases.</text>
</comment>
<organism evidence="9 10">
    <name type="scientific">Corchorus capsularis</name>
    <name type="common">Jute</name>
    <dbReference type="NCBI Taxonomy" id="210143"/>
    <lineage>
        <taxon>Eukaryota</taxon>
        <taxon>Viridiplantae</taxon>
        <taxon>Streptophyta</taxon>
        <taxon>Embryophyta</taxon>
        <taxon>Tracheophyta</taxon>
        <taxon>Spermatophyta</taxon>
        <taxon>Magnoliopsida</taxon>
        <taxon>eudicotyledons</taxon>
        <taxon>Gunneridae</taxon>
        <taxon>Pentapetalae</taxon>
        <taxon>rosids</taxon>
        <taxon>malvids</taxon>
        <taxon>Malvales</taxon>
        <taxon>Malvaceae</taxon>
        <taxon>Grewioideae</taxon>
        <taxon>Apeibeae</taxon>
        <taxon>Corchorus</taxon>
    </lineage>
</organism>
<feature type="signal peptide" evidence="8">
    <location>
        <begin position="1"/>
        <end position="22"/>
    </location>
</feature>
<name>A0A1R3IV79_COCAP</name>
<protein>
    <submittedName>
        <fullName evidence="9">Rapid ALkalinization Factor</fullName>
    </submittedName>
</protein>
<dbReference type="PANTHER" id="PTHR34270">
    <property type="entry name" value="PROTEIN RALF-LIKE 15-RELATED"/>
    <property type="match status" value="1"/>
</dbReference>
<comment type="similarity">
    <text evidence="2">Belongs to the plant rapid alkalinization factor (RALF) family.</text>
</comment>
<evidence type="ECO:0000256" key="5">
    <source>
        <dbReference type="ARBA" id="ARBA00022729"/>
    </source>
</evidence>
<evidence type="ECO:0000256" key="8">
    <source>
        <dbReference type="SAM" id="SignalP"/>
    </source>
</evidence>
<evidence type="ECO:0000256" key="2">
    <source>
        <dbReference type="ARBA" id="ARBA00009178"/>
    </source>
</evidence>
<gene>
    <name evidence="9" type="ORF">CCACVL1_09592</name>
</gene>